<name>A0ACA9P484_9GLOM</name>
<evidence type="ECO:0000313" key="1">
    <source>
        <dbReference type="EMBL" id="CAG8686035.1"/>
    </source>
</evidence>
<evidence type="ECO:0000313" key="2">
    <source>
        <dbReference type="Proteomes" id="UP000789366"/>
    </source>
</evidence>
<reference evidence="1" key="1">
    <citation type="submission" date="2021-06" db="EMBL/GenBank/DDBJ databases">
        <authorList>
            <person name="Kallberg Y."/>
            <person name="Tangrot J."/>
            <person name="Rosling A."/>
        </authorList>
    </citation>
    <scope>NUCLEOTIDE SEQUENCE</scope>
    <source>
        <strain evidence="1">28 12/20/2015</strain>
    </source>
</reference>
<gene>
    <name evidence="1" type="ORF">SPELUC_LOCUS10424</name>
</gene>
<proteinExistence type="predicted"/>
<organism evidence="1 2">
    <name type="scientific">Cetraspora pellucida</name>
    <dbReference type="NCBI Taxonomy" id="1433469"/>
    <lineage>
        <taxon>Eukaryota</taxon>
        <taxon>Fungi</taxon>
        <taxon>Fungi incertae sedis</taxon>
        <taxon>Mucoromycota</taxon>
        <taxon>Glomeromycotina</taxon>
        <taxon>Glomeromycetes</taxon>
        <taxon>Diversisporales</taxon>
        <taxon>Gigasporaceae</taxon>
        <taxon>Cetraspora</taxon>
    </lineage>
</organism>
<comment type="caution">
    <text evidence="1">The sequence shown here is derived from an EMBL/GenBank/DDBJ whole genome shotgun (WGS) entry which is preliminary data.</text>
</comment>
<dbReference type="Proteomes" id="UP000789366">
    <property type="component" value="Unassembled WGS sequence"/>
</dbReference>
<accession>A0ACA9P484</accession>
<keyword evidence="2" id="KW-1185">Reference proteome</keyword>
<dbReference type="EMBL" id="CAJVPW010019321">
    <property type="protein sequence ID" value="CAG8686035.1"/>
    <property type="molecule type" value="Genomic_DNA"/>
</dbReference>
<sequence>MVTKYDELNYARFNYNSENKCMVLGDSFENRVALYLKKKDLNPKVIKNYLIHDRRLLFNDNNNKSMRSGNVIILKDGLVDGLEIYKIGKYTLFGDDGTDIMCNWNGYPLLVQCKYRSVCEKCKLKINHCTHGYWKRDMEKDVKKLDKKLSEYKIPIFGIFVISERIKIYNSINNINLENDMIVVNYSDELNEKINILGNQFLIKNQKMEWSIDLSLKERNELKSLYKYFEQTINDKINNITKIYYKNTKRILYYIRQAYHIDSLDDVCNDLENLKIV</sequence>
<protein>
    <submittedName>
        <fullName evidence="1">15243_t:CDS:1</fullName>
    </submittedName>
</protein>